<keyword evidence="2" id="KW-0255">Endonuclease</keyword>
<proteinExistence type="predicted"/>
<dbReference type="RefSeq" id="WP_136730338.1">
    <property type="nucleotide sequence ID" value="NZ_SUMC01000127.1"/>
</dbReference>
<dbReference type="AlphaFoldDB" id="A0A4V5MX47"/>
<evidence type="ECO:0000313" key="2">
    <source>
        <dbReference type="EMBL" id="TJZ98798.1"/>
    </source>
</evidence>
<dbReference type="SUPFAM" id="SSF52980">
    <property type="entry name" value="Restriction endonuclease-like"/>
    <property type="match status" value="1"/>
</dbReference>
<dbReference type="InterPro" id="IPR011335">
    <property type="entry name" value="Restrct_endonuc-II-like"/>
</dbReference>
<dbReference type="PANTHER" id="PTHR35400">
    <property type="entry name" value="SLR1083 PROTEIN"/>
    <property type="match status" value="1"/>
</dbReference>
<dbReference type="InterPro" id="IPR008538">
    <property type="entry name" value="Uma2"/>
</dbReference>
<accession>A0A4V5MX47</accession>
<dbReference type="EMBL" id="SUMC01000127">
    <property type="protein sequence ID" value="TJZ98798.1"/>
    <property type="molecule type" value="Genomic_DNA"/>
</dbReference>
<dbReference type="PANTHER" id="PTHR35400:SF3">
    <property type="entry name" value="SLL1072 PROTEIN"/>
    <property type="match status" value="1"/>
</dbReference>
<evidence type="ECO:0000259" key="1">
    <source>
        <dbReference type="Pfam" id="PF05685"/>
    </source>
</evidence>
<reference evidence="2 3" key="1">
    <citation type="submission" date="2019-04" db="EMBL/GenBank/DDBJ databases">
        <title>Streptomyces oryziradicis sp. nov., a novel actinomycete isolated from rhizosphere soil of rice (Oryza sativa L.).</title>
        <authorList>
            <person name="Li C."/>
        </authorList>
    </citation>
    <scope>NUCLEOTIDE SEQUENCE [LARGE SCALE GENOMIC DNA]</scope>
    <source>
        <strain evidence="2 3">NEAU-C40</strain>
    </source>
</reference>
<dbReference type="CDD" id="cd06260">
    <property type="entry name" value="DUF820-like"/>
    <property type="match status" value="1"/>
</dbReference>
<dbReference type="Pfam" id="PF05685">
    <property type="entry name" value="Uma2"/>
    <property type="match status" value="1"/>
</dbReference>
<organism evidence="2 3">
    <name type="scientific">Actinacidiphila oryziradicis</name>
    <dbReference type="NCBI Taxonomy" id="2571141"/>
    <lineage>
        <taxon>Bacteria</taxon>
        <taxon>Bacillati</taxon>
        <taxon>Actinomycetota</taxon>
        <taxon>Actinomycetes</taxon>
        <taxon>Kitasatosporales</taxon>
        <taxon>Streptomycetaceae</taxon>
        <taxon>Actinacidiphila</taxon>
    </lineage>
</organism>
<gene>
    <name evidence="2" type="ORF">FCI23_48135</name>
</gene>
<name>A0A4V5MX47_9ACTN</name>
<keyword evidence="2" id="KW-0378">Hydrolase</keyword>
<evidence type="ECO:0000313" key="3">
    <source>
        <dbReference type="Proteomes" id="UP000305778"/>
    </source>
</evidence>
<dbReference type="InterPro" id="IPR012296">
    <property type="entry name" value="Nuclease_put_TT1808"/>
</dbReference>
<dbReference type="OrthoDB" id="4537149at2"/>
<feature type="domain" description="Putative restriction endonuclease" evidence="1">
    <location>
        <begin position="27"/>
        <end position="188"/>
    </location>
</feature>
<sequence length="196" mass="22085">MSALSVEHEPENGNGWDELVRFWEEMDWPEGCKVEIIEGIITVAPPPANDHNNTAELLQRLLYKVIPDDWGIYQTQGVSVPERQGLYIPDLAVMPRATLERPGHHVPLSEAELVVEITSRRNANHDRVEKLRGYATAEVPLYLLLDPWHSGRPTATLYGEPKGGMYHVLDNVKYGEEIHLPEPFDLTIDTGIFPGS</sequence>
<dbReference type="Gene3D" id="3.90.1570.10">
    <property type="entry name" value="tt1808, chain A"/>
    <property type="match status" value="1"/>
</dbReference>
<dbReference type="GO" id="GO:0004519">
    <property type="term" value="F:endonuclease activity"/>
    <property type="evidence" value="ECO:0007669"/>
    <property type="project" value="UniProtKB-KW"/>
</dbReference>
<keyword evidence="3" id="KW-1185">Reference proteome</keyword>
<keyword evidence="2" id="KW-0540">Nuclease</keyword>
<comment type="caution">
    <text evidence="2">The sequence shown here is derived from an EMBL/GenBank/DDBJ whole genome shotgun (WGS) entry which is preliminary data.</text>
</comment>
<protein>
    <submittedName>
        <fullName evidence="2">Uma2 family endonuclease</fullName>
    </submittedName>
</protein>
<dbReference type="Proteomes" id="UP000305778">
    <property type="component" value="Unassembled WGS sequence"/>
</dbReference>